<gene>
    <name evidence="2" type="ORF">COCHEDRAFT_1195134</name>
</gene>
<protein>
    <submittedName>
        <fullName evidence="2">Uncharacterized protein</fullName>
    </submittedName>
</protein>
<dbReference type="EMBL" id="KB445578">
    <property type="protein sequence ID" value="EMD89819.1"/>
    <property type="molecule type" value="Genomic_DNA"/>
</dbReference>
<feature type="region of interest" description="Disordered" evidence="1">
    <location>
        <begin position="1"/>
        <end position="55"/>
    </location>
</feature>
<sequence length="132" mass="14842">MTFFPGNDASDPHKYPITHNRRPGLTRRDLFHSTPSNDSENDSDRVSKLSRRVRNYGPLTQKAIEAVSGQHQGKAPRKPLQKHGPLIIPFAKPAAIKYAPTMTLVAVLGLPQQHLTNHSKTFQTTWMQSLHL</sequence>
<evidence type="ECO:0000256" key="1">
    <source>
        <dbReference type="SAM" id="MobiDB-lite"/>
    </source>
</evidence>
<dbReference type="OMA" id="PATYSHR"/>
<reference evidence="2 3" key="1">
    <citation type="journal article" date="2012" name="PLoS Pathog.">
        <title>Diverse lifestyles and strategies of plant pathogenesis encoded in the genomes of eighteen Dothideomycetes fungi.</title>
        <authorList>
            <person name="Ohm R.A."/>
            <person name="Feau N."/>
            <person name="Henrissat B."/>
            <person name="Schoch C.L."/>
            <person name="Horwitz B.A."/>
            <person name="Barry K.W."/>
            <person name="Condon B.J."/>
            <person name="Copeland A.C."/>
            <person name="Dhillon B."/>
            <person name="Glaser F."/>
            <person name="Hesse C.N."/>
            <person name="Kosti I."/>
            <person name="LaButti K."/>
            <person name="Lindquist E.A."/>
            <person name="Lucas S."/>
            <person name="Salamov A.A."/>
            <person name="Bradshaw R.E."/>
            <person name="Ciuffetti L."/>
            <person name="Hamelin R.C."/>
            <person name="Kema G.H.J."/>
            <person name="Lawrence C."/>
            <person name="Scott J.A."/>
            <person name="Spatafora J.W."/>
            <person name="Turgeon B.G."/>
            <person name="de Wit P.J.G.M."/>
            <person name="Zhong S."/>
            <person name="Goodwin S.B."/>
            <person name="Grigoriev I.V."/>
        </authorList>
    </citation>
    <scope>NUCLEOTIDE SEQUENCE [LARGE SCALE GENOMIC DNA]</scope>
    <source>
        <strain evidence="3">C5 / ATCC 48332 / race O</strain>
    </source>
</reference>
<dbReference type="OrthoDB" id="3687879at2759"/>
<proteinExistence type="predicted"/>
<keyword evidence="3" id="KW-1185">Reference proteome</keyword>
<dbReference type="HOGENOM" id="CLU_1916874_0_0_1"/>
<evidence type="ECO:0000313" key="3">
    <source>
        <dbReference type="Proteomes" id="UP000016936"/>
    </source>
</evidence>
<dbReference type="AlphaFoldDB" id="M2TTI4"/>
<organism evidence="2 3">
    <name type="scientific">Cochliobolus heterostrophus (strain C5 / ATCC 48332 / race O)</name>
    <name type="common">Southern corn leaf blight fungus</name>
    <name type="synonym">Bipolaris maydis</name>
    <dbReference type="NCBI Taxonomy" id="701091"/>
    <lineage>
        <taxon>Eukaryota</taxon>
        <taxon>Fungi</taxon>
        <taxon>Dikarya</taxon>
        <taxon>Ascomycota</taxon>
        <taxon>Pezizomycotina</taxon>
        <taxon>Dothideomycetes</taxon>
        <taxon>Pleosporomycetidae</taxon>
        <taxon>Pleosporales</taxon>
        <taxon>Pleosporineae</taxon>
        <taxon>Pleosporaceae</taxon>
        <taxon>Bipolaris</taxon>
    </lineage>
</organism>
<dbReference type="Proteomes" id="UP000016936">
    <property type="component" value="Unassembled WGS sequence"/>
</dbReference>
<accession>M2TTI4</accession>
<reference evidence="3" key="2">
    <citation type="journal article" date="2013" name="PLoS Genet.">
        <title>Comparative genome structure, secondary metabolite, and effector coding capacity across Cochliobolus pathogens.</title>
        <authorList>
            <person name="Condon B.J."/>
            <person name="Leng Y."/>
            <person name="Wu D."/>
            <person name="Bushley K.E."/>
            <person name="Ohm R.A."/>
            <person name="Otillar R."/>
            <person name="Martin J."/>
            <person name="Schackwitz W."/>
            <person name="Grimwood J."/>
            <person name="MohdZainudin N."/>
            <person name="Xue C."/>
            <person name="Wang R."/>
            <person name="Manning V.A."/>
            <person name="Dhillon B."/>
            <person name="Tu Z.J."/>
            <person name="Steffenson B.J."/>
            <person name="Salamov A."/>
            <person name="Sun H."/>
            <person name="Lowry S."/>
            <person name="LaButti K."/>
            <person name="Han J."/>
            <person name="Copeland A."/>
            <person name="Lindquist E."/>
            <person name="Barry K."/>
            <person name="Schmutz J."/>
            <person name="Baker S.E."/>
            <person name="Ciuffetti L.M."/>
            <person name="Grigoriev I.V."/>
            <person name="Zhong S."/>
            <person name="Turgeon B.G."/>
        </authorList>
    </citation>
    <scope>NUCLEOTIDE SEQUENCE [LARGE SCALE GENOMIC DNA]</scope>
    <source>
        <strain evidence="3">C5 / ATCC 48332 / race O</strain>
    </source>
</reference>
<name>M2TTI4_COCH5</name>
<evidence type="ECO:0000313" key="2">
    <source>
        <dbReference type="EMBL" id="EMD89819.1"/>
    </source>
</evidence>